<dbReference type="Proteomes" id="UP000186601">
    <property type="component" value="Unassembled WGS sequence"/>
</dbReference>
<dbReference type="InterPro" id="IPR016964">
    <property type="entry name" value="Sigma2_recept"/>
</dbReference>
<accession>A0A2R6NTD5</accession>
<evidence type="ECO:0000256" key="2">
    <source>
        <dbReference type="ARBA" id="ARBA00009096"/>
    </source>
</evidence>
<dbReference type="AlphaFoldDB" id="A0A2R6NTD5"/>
<dbReference type="InterPro" id="IPR051987">
    <property type="entry name" value="Sigma-2_receptor-like"/>
</dbReference>
<evidence type="ECO:0000256" key="3">
    <source>
        <dbReference type="ARBA" id="ARBA00022692"/>
    </source>
</evidence>
<organism evidence="9 10">
    <name type="scientific">Hermanssonia centrifuga</name>
    <dbReference type="NCBI Taxonomy" id="98765"/>
    <lineage>
        <taxon>Eukaryota</taxon>
        <taxon>Fungi</taxon>
        <taxon>Dikarya</taxon>
        <taxon>Basidiomycota</taxon>
        <taxon>Agaricomycotina</taxon>
        <taxon>Agaricomycetes</taxon>
        <taxon>Polyporales</taxon>
        <taxon>Meruliaceae</taxon>
        <taxon>Hermanssonia</taxon>
    </lineage>
</organism>
<keyword evidence="4 7" id="KW-0256">Endoplasmic reticulum</keyword>
<dbReference type="PIRSF" id="PIRSF031032">
    <property type="entry name" value="TMP_97_prd"/>
    <property type="match status" value="1"/>
</dbReference>
<comment type="similarity">
    <text evidence="2">Belongs to the TMEM97/sigma-2 receptor family.</text>
</comment>
<feature type="transmembrane region" description="Helical" evidence="7">
    <location>
        <begin position="71"/>
        <end position="98"/>
    </location>
</feature>
<protein>
    <recommendedName>
        <fullName evidence="7">Efficient mitochondria targeting-associated protein 19</fullName>
    </recommendedName>
</protein>
<gene>
    <name evidence="9" type="ORF">PHLCEN_2v8555</name>
</gene>
<dbReference type="PANTHER" id="PTHR31204">
    <property type="entry name" value="SIGMA INTRACELLULAR RECEPTOR 2"/>
    <property type="match status" value="1"/>
</dbReference>
<evidence type="ECO:0000256" key="7">
    <source>
        <dbReference type="PIRNR" id="PIRNR031032"/>
    </source>
</evidence>
<evidence type="ECO:0000256" key="1">
    <source>
        <dbReference type="ARBA" id="ARBA00004477"/>
    </source>
</evidence>
<reference evidence="9 10" key="1">
    <citation type="submission" date="2018-02" db="EMBL/GenBank/DDBJ databases">
        <title>Genome sequence of the basidiomycete white-rot fungus Phlebia centrifuga.</title>
        <authorList>
            <person name="Granchi Z."/>
            <person name="Peng M."/>
            <person name="de Vries R.P."/>
            <person name="Hilden K."/>
            <person name="Makela M.R."/>
            <person name="Grigoriev I."/>
            <person name="Riley R."/>
        </authorList>
    </citation>
    <scope>NUCLEOTIDE SEQUENCE [LARGE SCALE GENOMIC DNA]</scope>
    <source>
        <strain evidence="9 10">FBCC195</strain>
    </source>
</reference>
<dbReference type="GO" id="GO:0005789">
    <property type="term" value="C:endoplasmic reticulum membrane"/>
    <property type="evidence" value="ECO:0007669"/>
    <property type="project" value="UniProtKB-SubCell"/>
</dbReference>
<evidence type="ECO:0000256" key="4">
    <source>
        <dbReference type="ARBA" id="ARBA00022824"/>
    </source>
</evidence>
<feature type="domain" description="EXPERA" evidence="8">
    <location>
        <begin position="1"/>
        <end position="134"/>
    </location>
</feature>
<dbReference type="Pfam" id="PF05241">
    <property type="entry name" value="EBP"/>
    <property type="match status" value="1"/>
</dbReference>
<dbReference type="EMBL" id="MLYV02000850">
    <property type="protein sequence ID" value="PSR76323.1"/>
    <property type="molecule type" value="Genomic_DNA"/>
</dbReference>
<evidence type="ECO:0000259" key="8">
    <source>
        <dbReference type="PROSITE" id="PS51751"/>
    </source>
</evidence>
<evidence type="ECO:0000256" key="6">
    <source>
        <dbReference type="ARBA" id="ARBA00023136"/>
    </source>
</evidence>
<evidence type="ECO:0000313" key="10">
    <source>
        <dbReference type="Proteomes" id="UP000186601"/>
    </source>
</evidence>
<keyword evidence="10" id="KW-1185">Reference proteome</keyword>
<feature type="transmembrane region" description="Helical" evidence="7">
    <location>
        <begin position="20"/>
        <end position="41"/>
    </location>
</feature>
<sequence>MSKDPLIGGAIGYFGQPENYVWFKSFLVLEAIFQLPVFFLGMRGLLKGNERFTSILGINCRAKRDTGSRSIYVLILIYGASTTTTTLPCLAVVLATPLTNAETIAANLISITSTQRLLLLSSYVPFFLIPLLMTADMAFRILDIMKAGIRAKDAVKNQ</sequence>
<keyword evidence="3 7" id="KW-0812">Transmembrane</keyword>
<dbReference type="InterPro" id="IPR033118">
    <property type="entry name" value="EXPERA"/>
</dbReference>
<keyword evidence="6 7" id="KW-0472">Membrane</keyword>
<dbReference type="OrthoDB" id="433124at2759"/>
<proteinExistence type="inferred from homology"/>
<name>A0A2R6NTD5_9APHY</name>
<comment type="subcellular location">
    <subcellularLocation>
        <location evidence="1">Endoplasmic reticulum membrane</location>
        <topology evidence="1">Multi-pass membrane protein</topology>
    </subcellularLocation>
</comment>
<evidence type="ECO:0000256" key="5">
    <source>
        <dbReference type="ARBA" id="ARBA00022989"/>
    </source>
</evidence>
<dbReference type="PROSITE" id="PS51751">
    <property type="entry name" value="EXPERA"/>
    <property type="match status" value="1"/>
</dbReference>
<dbReference type="PANTHER" id="PTHR31204:SF1">
    <property type="entry name" value="SIGMA INTRACELLULAR RECEPTOR 2"/>
    <property type="match status" value="1"/>
</dbReference>
<comment type="caution">
    <text evidence="9">The sequence shown here is derived from an EMBL/GenBank/DDBJ whole genome shotgun (WGS) entry which is preliminary data.</text>
</comment>
<evidence type="ECO:0000313" key="9">
    <source>
        <dbReference type="EMBL" id="PSR76323.1"/>
    </source>
</evidence>
<dbReference type="STRING" id="98765.A0A2R6NTD5"/>
<keyword evidence="5 7" id="KW-1133">Transmembrane helix</keyword>
<feature type="transmembrane region" description="Helical" evidence="7">
    <location>
        <begin position="118"/>
        <end position="142"/>
    </location>
</feature>